<dbReference type="AlphaFoldDB" id="A0A8J2K2F1"/>
<dbReference type="Proteomes" id="UP000708208">
    <property type="component" value="Unassembled WGS sequence"/>
</dbReference>
<evidence type="ECO:0000313" key="1">
    <source>
        <dbReference type="EMBL" id="CAG7718629.1"/>
    </source>
</evidence>
<reference evidence="1" key="1">
    <citation type="submission" date="2021-06" db="EMBL/GenBank/DDBJ databases">
        <authorList>
            <person name="Hodson N. C."/>
            <person name="Mongue J. A."/>
            <person name="Jaron S. K."/>
        </authorList>
    </citation>
    <scope>NUCLEOTIDE SEQUENCE</scope>
</reference>
<accession>A0A8J2K2F1</accession>
<organism evidence="1 2">
    <name type="scientific">Allacma fusca</name>
    <dbReference type="NCBI Taxonomy" id="39272"/>
    <lineage>
        <taxon>Eukaryota</taxon>
        <taxon>Metazoa</taxon>
        <taxon>Ecdysozoa</taxon>
        <taxon>Arthropoda</taxon>
        <taxon>Hexapoda</taxon>
        <taxon>Collembola</taxon>
        <taxon>Symphypleona</taxon>
        <taxon>Sminthuridae</taxon>
        <taxon>Allacma</taxon>
    </lineage>
</organism>
<dbReference type="EMBL" id="CAJVCH010054902">
    <property type="protein sequence ID" value="CAG7718629.1"/>
    <property type="molecule type" value="Genomic_DNA"/>
</dbReference>
<keyword evidence="2" id="KW-1185">Reference proteome</keyword>
<comment type="caution">
    <text evidence="1">The sequence shown here is derived from an EMBL/GenBank/DDBJ whole genome shotgun (WGS) entry which is preliminary data.</text>
</comment>
<gene>
    <name evidence="1" type="ORF">AFUS01_LOCUS8006</name>
</gene>
<name>A0A8J2K2F1_9HEXA</name>
<proteinExistence type="predicted"/>
<protein>
    <submittedName>
        <fullName evidence="1">Uncharacterized protein</fullName>
    </submittedName>
</protein>
<evidence type="ECO:0000313" key="2">
    <source>
        <dbReference type="Proteomes" id="UP000708208"/>
    </source>
</evidence>
<sequence length="73" mass="8701">MNLGEITQRKSDKRHLNGRRFHELLCKCREAKENPNASKMFTQWTKMSFQGARTRRKFLKSFEDQALNQLGKE</sequence>